<evidence type="ECO:0000259" key="3">
    <source>
        <dbReference type="PROSITE" id="PS51186"/>
    </source>
</evidence>
<sequence>MFFIRQAIPSDANKLPEIERSAAQLFRDHHQYAWIAADDVQSEQDHLTHIQQNMEWVAVNDDDQPIGFINAEKLTDSLHINEVSVCRSWQGKGVGRKLILHVLNYALQQQFTSVSLTTFRDVPWNAPYYQRLGFSLIETSELNTELKAILAQEVEAGFNAEERCAMRMNLKSI</sequence>
<organism evidence="4">
    <name type="scientific">Providencia stuartii</name>
    <dbReference type="NCBI Taxonomy" id="588"/>
    <lineage>
        <taxon>Bacteria</taxon>
        <taxon>Pseudomonadati</taxon>
        <taxon>Pseudomonadota</taxon>
        <taxon>Gammaproteobacteria</taxon>
        <taxon>Enterobacterales</taxon>
        <taxon>Morganellaceae</taxon>
        <taxon>Providencia</taxon>
    </lineage>
</organism>
<dbReference type="CDD" id="cd04301">
    <property type="entry name" value="NAT_SF"/>
    <property type="match status" value="1"/>
</dbReference>
<keyword evidence="1" id="KW-0808">Transferase</keyword>
<name>A0AAI9HX35_PROST</name>
<dbReference type="GO" id="GO:0016747">
    <property type="term" value="F:acyltransferase activity, transferring groups other than amino-acyl groups"/>
    <property type="evidence" value="ECO:0007669"/>
    <property type="project" value="InterPro"/>
</dbReference>
<dbReference type="PANTHER" id="PTHR43800">
    <property type="entry name" value="PEPTIDYL-LYSINE N-ACETYLTRANSFERASE YJAB"/>
    <property type="match status" value="1"/>
</dbReference>
<accession>A0AAI9HX35</accession>
<dbReference type="InterPro" id="IPR000182">
    <property type="entry name" value="GNAT_dom"/>
</dbReference>
<reference evidence="4" key="1">
    <citation type="submission" date="2024-02" db="EMBL/GenBank/DDBJ databases">
        <authorList>
            <consortium name="Clinical and Environmental Microbiology Branch: Whole genome sequencing antimicrobial resistance pathogens in the healthcare setting"/>
        </authorList>
    </citation>
    <scope>NUCLEOTIDE SEQUENCE</scope>
    <source>
        <strain evidence="4">2020GO-00142</strain>
    </source>
</reference>
<dbReference type="Gene3D" id="3.40.630.30">
    <property type="match status" value="1"/>
</dbReference>
<dbReference type="AlphaFoldDB" id="A0AAI9HX35"/>
<dbReference type="InterPro" id="IPR016181">
    <property type="entry name" value="Acyl_CoA_acyltransferase"/>
</dbReference>
<keyword evidence="2" id="KW-0012">Acyltransferase</keyword>
<dbReference type="EMBL" id="AAZDVE040000001">
    <property type="protein sequence ID" value="EMP9431272.1"/>
    <property type="molecule type" value="Genomic_DNA"/>
</dbReference>
<gene>
    <name evidence="4" type="ORF">JRA39_000263</name>
</gene>
<protein>
    <submittedName>
        <fullName evidence="4">GNAT family N-acetyltransferase</fullName>
    </submittedName>
</protein>
<feature type="domain" description="N-acetyltransferase" evidence="3">
    <location>
        <begin position="2"/>
        <end position="155"/>
    </location>
</feature>
<evidence type="ECO:0000313" key="4">
    <source>
        <dbReference type="EMBL" id="EMP9431272.1"/>
    </source>
</evidence>
<dbReference type="SUPFAM" id="SSF55729">
    <property type="entry name" value="Acyl-CoA N-acyltransferases (Nat)"/>
    <property type="match status" value="1"/>
</dbReference>
<evidence type="ECO:0000256" key="1">
    <source>
        <dbReference type="ARBA" id="ARBA00022679"/>
    </source>
</evidence>
<proteinExistence type="predicted"/>
<dbReference type="PANTHER" id="PTHR43800:SF1">
    <property type="entry name" value="PEPTIDYL-LYSINE N-ACETYLTRANSFERASE YJAB"/>
    <property type="match status" value="1"/>
</dbReference>
<dbReference type="Pfam" id="PF00583">
    <property type="entry name" value="Acetyltransf_1"/>
    <property type="match status" value="1"/>
</dbReference>
<dbReference type="PROSITE" id="PS51186">
    <property type="entry name" value="GNAT"/>
    <property type="match status" value="1"/>
</dbReference>
<evidence type="ECO:0000256" key="2">
    <source>
        <dbReference type="ARBA" id="ARBA00023315"/>
    </source>
</evidence>
<comment type="caution">
    <text evidence="4">The sequence shown here is derived from an EMBL/GenBank/DDBJ whole genome shotgun (WGS) entry which is preliminary data.</text>
</comment>